<name>A0A9D9HLS8_9BACT</name>
<dbReference type="GO" id="GO:0016052">
    <property type="term" value="P:carbohydrate catabolic process"/>
    <property type="evidence" value="ECO:0007669"/>
    <property type="project" value="InterPro"/>
</dbReference>
<dbReference type="Proteomes" id="UP000823617">
    <property type="component" value="Unassembled WGS sequence"/>
</dbReference>
<dbReference type="InterPro" id="IPR010502">
    <property type="entry name" value="Carb-bd_dom_fam9"/>
</dbReference>
<dbReference type="GO" id="GO:0004553">
    <property type="term" value="F:hydrolase activity, hydrolyzing O-glycosyl compounds"/>
    <property type="evidence" value="ECO:0007669"/>
    <property type="project" value="InterPro"/>
</dbReference>
<feature type="domain" description="Carbohydrate-binding" evidence="1">
    <location>
        <begin position="30"/>
        <end position="214"/>
    </location>
</feature>
<dbReference type="Pfam" id="PF16011">
    <property type="entry name" value="CBM9_2"/>
    <property type="match status" value="1"/>
</dbReference>
<evidence type="ECO:0000259" key="1">
    <source>
        <dbReference type="Pfam" id="PF16011"/>
    </source>
</evidence>
<sequence length="214" mass="24323">MKSLMIPLVQGLEAMPLGDREIALELHGTKASVDTLNWQQDWPYCPAVHISVARSLSHLFIAYHVHGLDLRAQALEYNGPVWEDSCCEFFVSDPHDGTYYNFEMNCIGTLLAAKRKSRTECTHFEAEKLDQVIKYSSLKREKIEICGKIFSWDVAMGIPFSLIGMDGENLPKTARANFFKCADKAAHPHFLSWNPIDVPSPDFHRPDFFGELIF</sequence>
<reference evidence="2" key="1">
    <citation type="submission" date="2020-10" db="EMBL/GenBank/DDBJ databases">
        <authorList>
            <person name="Gilroy R."/>
        </authorList>
    </citation>
    <scope>NUCLEOTIDE SEQUENCE</scope>
    <source>
        <strain evidence="2">B1-3475</strain>
    </source>
</reference>
<evidence type="ECO:0000313" key="2">
    <source>
        <dbReference type="EMBL" id="MBO8456178.1"/>
    </source>
</evidence>
<dbReference type="GO" id="GO:0030246">
    <property type="term" value="F:carbohydrate binding"/>
    <property type="evidence" value="ECO:0007669"/>
    <property type="project" value="InterPro"/>
</dbReference>
<gene>
    <name evidence="2" type="ORF">IAC08_07225</name>
</gene>
<comment type="caution">
    <text evidence="2">The sequence shown here is derived from an EMBL/GenBank/DDBJ whole genome shotgun (WGS) entry which is preliminary data.</text>
</comment>
<dbReference type="Gene3D" id="2.60.40.1190">
    <property type="match status" value="1"/>
</dbReference>
<organism evidence="2 3">
    <name type="scientific">Candidatus Cryptobacteroides intestinigallinarum</name>
    <dbReference type="NCBI Taxonomy" id="2840767"/>
    <lineage>
        <taxon>Bacteria</taxon>
        <taxon>Pseudomonadati</taxon>
        <taxon>Bacteroidota</taxon>
        <taxon>Bacteroidia</taxon>
        <taxon>Bacteroidales</taxon>
        <taxon>Candidatus Cryptobacteroides</taxon>
    </lineage>
</organism>
<proteinExistence type="predicted"/>
<reference evidence="2" key="2">
    <citation type="journal article" date="2021" name="PeerJ">
        <title>Extensive microbial diversity within the chicken gut microbiome revealed by metagenomics and culture.</title>
        <authorList>
            <person name="Gilroy R."/>
            <person name="Ravi A."/>
            <person name="Getino M."/>
            <person name="Pursley I."/>
            <person name="Horton D.L."/>
            <person name="Alikhan N.F."/>
            <person name="Baker D."/>
            <person name="Gharbi K."/>
            <person name="Hall N."/>
            <person name="Watson M."/>
            <person name="Adriaenssens E.M."/>
            <person name="Foster-Nyarko E."/>
            <person name="Jarju S."/>
            <person name="Secka A."/>
            <person name="Antonio M."/>
            <person name="Oren A."/>
            <person name="Chaudhuri R.R."/>
            <person name="La Ragione R."/>
            <person name="Hildebrand F."/>
            <person name="Pallen M.J."/>
        </authorList>
    </citation>
    <scope>NUCLEOTIDE SEQUENCE</scope>
    <source>
        <strain evidence="2">B1-3475</strain>
    </source>
</reference>
<dbReference type="CDD" id="cd09620">
    <property type="entry name" value="CBM9_like_3"/>
    <property type="match status" value="1"/>
</dbReference>
<protein>
    <recommendedName>
        <fullName evidence="1">Carbohydrate-binding domain-containing protein</fullName>
    </recommendedName>
</protein>
<dbReference type="EMBL" id="JADIMK010000074">
    <property type="protein sequence ID" value="MBO8456178.1"/>
    <property type="molecule type" value="Genomic_DNA"/>
</dbReference>
<dbReference type="AlphaFoldDB" id="A0A9D9HLS8"/>
<dbReference type="SUPFAM" id="SSF49344">
    <property type="entry name" value="CBD9-like"/>
    <property type="match status" value="1"/>
</dbReference>
<evidence type="ECO:0000313" key="3">
    <source>
        <dbReference type="Proteomes" id="UP000823617"/>
    </source>
</evidence>
<accession>A0A9D9HLS8</accession>